<evidence type="ECO:0000313" key="2">
    <source>
        <dbReference type="EMBL" id="KAF1848208.1"/>
    </source>
</evidence>
<keyword evidence="1" id="KW-1133">Transmembrane helix</keyword>
<keyword evidence="1" id="KW-0812">Transmembrane</keyword>
<comment type="caution">
    <text evidence="2">The sequence shown here is derived from an EMBL/GenBank/DDBJ whole genome shotgun (WGS) entry which is preliminary data.</text>
</comment>
<name>A0A9P4GKW2_9PLEO</name>
<dbReference type="GeneID" id="63850208"/>
<evidence type="ECO:0000313" key="3">
    <source>
        <dbReference type="Proteomes" id="UP000800039"/>
    </source>
</evidence>
<dbReference type="OrthoDB" id="10427661at2759"/>
<dbReference type="AlphaFoldDB" id="A0A9P4GKW2"/>
<gene>
    <name evidence="2" type="ORF">K460DRAFT_364177</name>
</gene>
<feature type="transmembrane region" description="Helical" evidence="1">
    <location>
        <begin position="252"/>
        <end position="273"/>
    </location>
</feature>
<feature type="non-terminal residue" evidence="2">
    <location>
        <position position="305"/>
    </location>
</feature>
<accession>A0A9P4GKW2</accession>
<keyword evidence="3" id="KW-1185">Reference proteome</keyword>
<sequence length="305" mass="32744">MPSKIRVLVYSFSGSYPGTFISVVASRLSSEKLSNRCHYVVVRALSLPVVQSYHSLNHGLLLPIFGDIGGNSLQSDFIFFTNTKYASRASTFVGNVVLRSIHIFKYLSELKSFKAAYHSPDEDDCFNEIARCLPPSPVIWLACFRQAAFNSLTSASCSGGSCANEPIPIFDRISERTGFEDAAFGDFGDGSFGDATFGDVDLDDDVFEDDVFEDEVLEDEVLEDEVFGAVVFEDDAVAEDVFLDDEGFEDEAFGVGVLGVGVFGGVVFAGGVFDVGVFGASILGLAVFLDALFEGVVGAGVAVTF</sequence>
<keyword evidence="1" id="KW-0472">Membrane</keyword>
<protein>
    <submittedName>
        <fullName evidence="2">Uncharacterized protein</fullName>
    </submittedName>
</protein>
<dbReference type="EMBL" id="ML976615">
    <property type="protein sequence ID" value="KAF1848208.1"/>
    <property type="molecule type" value="Genomic_DNA"/>
</dbReference>
<organism evidence="2 3">
    <name type="scientific">Cucurbitaria berberidis CBS 394.84</name>
    <dbReference type="NCBI Taxonomy" id="1168544"/>
    <lineage>
        <taxon>Eukaryota</taxon>
        <taxon>Fungi</taxon>
        <taxon>Dikarya</taxon>
        <taxon>Ascomycota</taxon>
        <taxon>Pezizomycotina</taxon>
        <taxon>Dothideomycetes</taxon>
        <taxon>Pleosporomycetidae</taxon>
        <taxon>Pleosporales</taxon>
        <taxon>Pleosporineae</taxon>
        <taxon>Cucurbitariaceae</taxon>
        <taxon>Cucurbitaria</taxon>
    </lineage>
</organism>
<feature type="transmembrane region" description="Helical" evidence="1">
    <location>
        <begin position="279"/>
        <end position="303"/>
    </location>
</feature>
<proteinExistence type="predicted"/>
<evidence type="ECO:0000256" key="1">
    <source>
        <dbReference type="SAM" id="Phobius"/>
    </source>
</evidence>
<dbReference type="Proteomes" id="UP000800039">
    <property type="component" value="Unassembled WGS sequence"/>
</dbReference>
<dbReference type="RefSeq" id="XP_040790771.1">
    <property type="nucleotide sequence ID" value="XM_040932957.1"/>
</dbReference>
<reference evidence="2" key="1">
    <citation type="submission" date="2020-01" db="EMBL/GenBank/DDBJ databases">
        <authorList>
            <consortium name="DOE Joint Genome Institute"/>
            <person name="Haridas S."/>
            <person name="Albert R."/>
            <person name="Binder M."/>
            <person name="Bloem J."/>
            <person name="Labutti K."/>
            <person name="Salamov A."/>
            <person name="Andreopoulos B."/>
            <person name="Baker S.E."/>
            <person name="Barry K."/>
            <person name="Bills G."/>
            <person name="Bluhm B.H."/>
            <person name="Cannon C."/>
            <person name="Castanera R."/>
            <person name="Culley D.E."/>
            <person name="Daum C."/>
            <person name="Ezra D."/>
            <person name="Gonzalez J.B."/>
            <person name="Henrissat B."/>
            <person name="Kuo A."/>
            <person name="Liang C."/>
            <person name="Lipzen A."/>
            <person name="Lutzoni F."/>
            <person name="Magnuson J."/>
            <person name="Mondo S."/>
            <person name="Nolan M."/>
            <person name="Ohm R."/>
            <person name="Pangilinan J."/>
            <person name="Park H.-J."/>
            <person name="Ramirez L."/>
            <person name="Alfaro M."/>
            <person name="Sun H."/>
            <person name="Tritt A."/>
            <person name="Yoshinaga Y."/>
            <person name="Zwiers L.-H."/>
            <person name="Turgeon B.G."/>
            <person name="Goodwin S.B."/>
            <person name="Spatafora J.W."/>
            <person name="Crous P.W."/>
            <person name="Grigoriev I.V."/>
        </authorList>
    </citation>
    <scope>NUCLEOTIDE SEQUENCE</scope>
    <source>
        <strain evidence="2">CBS 394.84</strain>
    </source>
</reference>